<name>A0A4Z1GUJ4_9HELO</name>
<dbReference type="AlphaFoldDB" id="A0A4Z1GUJ4"/>
<evidence type="ECO:0000313" key="2">
    <source>
        <dbReference type="Proteomes" id="UP000297814"/>
    </source>
</evidence>
<protein>
    <recommendedName>
        <fullName evidence="3">Flavin-nucleotide-binding protein</fullName>
    </recommendedName>
</protein>
<sequence>MGSITPEQKSGEYPQLKENTIRVYKKRAHYDYRTVHSILSQTFVSTISFIVPDEDGEPSPFSLPMTAVAGNYDPHKPICEDDGTEEQYVKEQESFGEGPFDVYLHGNSAMMLNRMTKQGGNMKVVISSTKVDGLILHFTPNGHSLNYRSCIIHGTAEPVTSAAEKHYAMHLLTNHMIRRRWSQTNPVAPEAMKSVQVIKVVVRSASAKIRTGNVESLERGGLGERDDVWTGALPLYEVLGQPVQSAYCDDRKVQEGVVNWMEKRNREERRYAEEKAIPLTLGGCSKC</sequence>
<dbReference type="PANTHER" id="PTHR34071:SF2">
    <property type="entry name" value="FLAVIN-NUCLEOTIDE-BINDING PROTEIN"/>
    <property type="match status" value="1"/>
</dbReference>
<evidence type="ECO:0008006" key="3">
    <source>
        <dbReference type="Google" id="ProtNLM"/>
    </source>
</evidence>
<reference evidence="1 2" key="1">
    <citation type="submission" date="2017-12" db="EMBL/GenBank/DDBJ databases">
        <title>Comparative genomics of Botrytis spp.</title>
        <authorList>
            <person name="Valero-Jimenez C.A."/>
            <person name="Tapia P."/>
            <person name="Veloso J."/>
            <person name="Silva-Moreno E."/>
            <person name="Staats M."/>
            <person name="Valdes J.H."/>
            <person name="Van Kan J.A.L."/>
        </authorList>
    </citation>
    <scope>NUCLEOTIDE SEQUENCE [LARGE SCALE GENOMIC DNA]</scope>
    <source>
        <strain evidence="1 2">Bh0001</strain>
    </source>
</reference>
<keyword evidence="2" id="KW-1185">Reference proteome</keyword>
<accession>A0A4Z1GUJ4</accession>
<dbReference type="InterPro" id="IPR024747">
    <property type="entry name" value="Pyridox_Oxase-rel"/>
</dbReference>
<proteinExistence type="predicted"/>
<organism evidence="1 2">
    <name type="scientific">Botrytis hyacinthi</name>
    <dbReference type="NCBI Taxonomy" id="278943"/>
    <lineage>
        <taxon>Eukaryota</taxon>
        <taxon>Fungi</taxon>
        <taxon>Dikarya</taxon>
        <taxon>Ascomycota</taxon>
        <taxon>Pezizomycotina</taxon>
        <taxon>Leotiomycetes</taxon>
        <taxon>Helotiales</taxon>
        <taxon>Sclerotiniaceae</taxon>
        <taxon>Botrytis</taxon>
    </lineage>
</organism>
<comment type="caution">
    <text evidence="1">The sequence shown here is derived from an EMBL/GenBank/DDBJ whole genome shotgun (WGS) entry which is preliminary data.</text>
</comment>
<dbReference type="SUPFAM" id="SSF50475">
    <property type="entry name" value="FMN-binding split barrel"/>
    <property type="match status" value="1"/>
</dbReference>
<dbReference type="Pfam" id="PF12900">
    <property type="entry name" value="Pyridox_ox_2"/>
    <property type="match status" value="1"/>
</dbReference>
<dbReference type="Gene3D" id="2.30.110.10">
    <property type="entry name" value="Electron Transport, Fmn-binding Protein, Chain A"/>
    <property type="match status" value="1"/>
</dbReference>
<dbReference type="InterPro" id="IPR012349">
    <property type="entry name" value="Split_barrel_FMN-bd"/>
</dbReference>
<gene>
    <name evidence="1" type="ORF">BHYA_0035g00500</name>
</gene>
<evidence type="ECO:0000313" key="1">
    <source>
        <dbReference type="EMBL" id="TGO40576.1"/>
    </source>
</evidence>
<dbReference type="EMBL" id="PQXK01000035">
    <property type="protein sequence ID" value="TGO40576.1"/>
    <property type="molecule type" value="Genomic_DNA"/>
</dbReference>
<dbReference type="PANTHER" id="PTHR34071">
    <property type="entry name" value="5-NITROIMIDAZOLE ANTIBIOTICS RESISTANCE PROTEIN, NIMA-FAMILY-RELATED PROTEIN-RELATED"/>
    <property type="match status" value="1"/>
</dbReference>
<dbReference type="Proteomes" id="UP000297814">
    <property type="component" value="Unassembled WGS sequence"/>
</dbReference>